<gene>
    <name evidence="1" type="ORF">ENQ77_01820</name>
</gene>
<name>A0A7C2K0T6_UNCW3</name>
<dbReference type="AlphaFoldDB" id="A0A7C2K0T6"/>
<protein>
    <submittedName>
        <fullName evidence="1">Uncharacterized protein</fullName>
    </submittedName>
</protein>
<sequence>MRVNKEDLEEALLEGVTIHNRKALVHLDEVSDKLQLVFRDVESFEFDELGRLNLKTISGSERSFFPRSDICHRTDSGSPLGIHGQA</sequence>
<evidence type="ECO:0000313" key="1">
    <source>
        <dbReference type="EMBL" id="HEN27406.1"/>
    </source>
</evidence>
<organism evidence="1">
    <name type="scientific">candidate division WOR-3 bacterium</name>
    <dbReference type="NCBI Taxonomy" id="2052148"/>
    <lineage>
        <taxon>Bacteria</taxon>
        <taxon>Bacteria division WOR-3</taxon>
    </lineage>
</organism>
<accession>A0A7C2K0T6</accession>
<proteinExistence type="predicted"/>
<comment type="caution">
    <text evidence="1">The sequence shown here is derived from an EMBL/GenBank/DDBJ whole genome shotgun (WGS) entry which is preliminary data.</text>
</comment>
<dbReference type="EMBL" id="DSOL01000050">
    <property type="protein sequence ID" value="HEN27406.1"/>
    <property type="molecule type" value="Genomic_DNA"/>
</dbReference>
<reference evidence="1" key="1">
    <citation type="journal article" date="2020" name="mSystems">
        <title>Genome- and Community-Level Interaction Insights into Carbon Utilization and Element Cycling Functions of Hydrothermarchaeota in Hydrothermal Sediment.</title>
        <authorList>
            <person name="Zhou Z."/>
            <person name="Liu Y."/>
            <person name="Xu W."/>
            <person name="Pan J."/>
            <person name="Luo Z.H."/>
            <person name="Li M."/>
        </authorList>
    </citation>
    <scope>NUCLEOTIDE SEQUENCE [LARGE SCALE GENOMIC DNA]</scope>
    <source>
        <strain evidence="1">SpSt-34</strain>
    </source>
</reference>